<dbReference type="Proteomes" id="UP000198661">
    <property type="component" value="Unassembled WGS sequence"/>
</dbReference>
<dbReference type="Pfam" id="PF12867">
    <property type="entry name" value="DinB_2"/>
    <property type="match status" value="1"/>
</dbReference>
<dbReference type="RefSeq" id="WP_092038614.1">
    <property type="nucleotide sequence ID" value="NZ_FOOK01000016.1"/>
</dbReference>
<dbReference type="AlphaFoldDB" id="A0A1I2PFF7"/>
<feature type="domain" description="DinB-like" evidence="1">
    <location>
        <begin position="17"/>
        <end position="172"/>
    </location>
</feature>
<dbReference type="Gene3D" id="1.20.120.450">
    <property type="entry name" value="dinb family like domain"/>
    <property type="match status" value="1"/>
</dbReference>
<evidence type="ECO:0000259" key="1">
    <source>
        <dbReference type="Pfam" id="PF12867"/>
    </source>
</evidence>
<dbReference type="EMBL" id="FOOK01000016">
    <property type="protein sequence ID" value="SFG12151.1"/>
    <property type="molecule type" value="Genomic_DNA"/>
</dbReference>
<dbReference type="SUPFAM" id="SSF109854">
    <property type="entry name" value="DinB/YfiT-like putative metalloenzymes"/>
    <property type="match status" value="1"/>
</dbReference>
<proteinExistence type="predicted"/>
<dbReference type="OrthoDB" id="5464839at2"/>
<keyword evidence="3" id="KW-1185">Reference proteome</keyword>
<gene>
    <name evidence="2" type="ORF">SAMN04488025_11650</name>
</gene>
<evidence type="ECO:0000313" key="2">
    <source>
        <dbReference type="EMBL" id="SFG12151.1"/>
    </source>
</evidence>
<dbReference type="InterPro" id="IPR024775">
    <property type="entry name" value="DinB-like"/>
</dbReference>
<accession>A0A1I2PFF7</accession>
<reference evidence="2 3" key="1">
    <citation type="submission" date="2016-10" db="EMBL/GenBank/DDBJ databases">
        <authorList>
            <person name="de Groot N.N."/>
        </authorList>
    </citation>
    <scope>NUCLEOTIDE SEQUENCE [LARGE SCALE GENOMIC DNA]</scope>
    <source>
        <strain evidence="2 3">DSM 44945</strain>
    </source>
</reference>
<dbReference type="InterPro" id="IPR034660">
    <property type="entry name" value="DinB/YfiT-like"/>
</dbReference>
<name>A0A1I2PFF7_9BACL</name>
<evidence type="ECO:0000313" key="3">
    <source>
        <dbReference type="Proteomes" id="UP000198661"/>
    </source>
</evidence>
<organism evidence="2 3">
    <name type="scientific">Planifilum fulgidum</name>
    <dbReference type="NCBI Taxonomy" id="201973"/>
    <lineage>
        <taxon>Bacteria</taxon>
        <taxon>Bacillati</taxon>
        <taxon>Bacillota</taxon>
        <taxon>Bacilli</taxon>
        <taxon>Bacillales</taxon>
        <taxon>Thermoactinomycetaceae</taxon>
        <taxon>Planifilum</taxon>
    </lineage>
</organism>
<sequence length="188" mass="22386">MKVSDAIEKIRRDLVDTLERLDRWFDLPVEPQTYKPRDGGWSIREVLEHITLTNHFLMIIIRKGRDKALKRYEQGKVPHRDTDLDRLATIAQPDAFPWDRPEHMEPTGNVPVEEVRATLHNQQKQCLDILDELSAGQGTLYRVRMSVQNLGKIDLYQWIYFLVQHQKRHLVQLEKILQEWRREKAKKT</sequence>
<protein>
    <submittedName>
        <fullName evidence="2">DinB superfamily protein</fullName>
    </submittedName>
</protein>